<dbReference type="AlphaFoldDB" id="A0A5N6E9V5"/>
<accession>A0A5N6E9V5</accession>
<protein>
    <submittedName>
        <fullName evidence="2">Uncharacterized protein</fullName>
    </submittedName>
</protein>
<gene>
    <name evidence="2" type="ORF">BDV33DRAFT_183463</name>
</gene>
<feature type="transmembrane region" description="Helical" evidence="1">
    <location>
        <begin position="41"/>
        <end position="62"/>
    </location>
</feature>
<sequence>MVPKLESANMYQRIATIFIGTSVLLFAALELEQYTSLYDRYPMACNIVNALICVITCIKYSIHR</sequence>
<dbReference type="EMBL" id="ML733556">
    <property type="protein sequence ID" value="KAB8214077.1"/>
    <property type="molecule type" value="Genomic_DNA"/>
</dbReference>
<reference evidence="2 3" key="1">
    <citation type="submission" date="2019-04" db="EMBL/GenBank/DDBJ databases">
        <title>Fungal friends and foes A comparative genomics study of 23 Aspergillus species from section Flavi.</title>
        <authorList>
            <consortium name="DOE Joint Genome Institute"/>
            <person name="Kjaerbolling I."/>
            <person name="Vesth T.C."/>
            <person name="Frisvad J.C."/>
            <person name="Nybo J.L."/>
            <person name="Theobald S."/>
            <person name="Kildgaard S."/>
            <person name="Petersen T.I."/>
            <person name="Kuo A."/>
            <person name="Sato A."/>
            <person name="Lyhne E.K."/>
            <person name="Kogle M.E."/>
            <person name="Wiebenga A."/>
            <person name="Kun R.S."/>
            <person name="Lubbers R.J."/>
            <person name="Makela M.R."/>
            <person name="Barry K."/>
            <person name="Chovatia M."/>
            <person name="Clum A."/>
            <person name="Daum C."/>
            <person name="Haridas S."/>
            <person name="He G."/>
            <person name="LaButti K."/>
            <person name="Lipzen A."/>
            <person name="Mondo S."/>
            <person name="Pangilinan J."/>
            <person name="Riley R."/>
            <person name="Salamov A."/>
            <person name="Simmons B.A."/>
            <person name="Magnuson J.K."/>
            <person name="Henrissat B."/>
            <person name="Mortensen U.H."/>
            <person name="Larsen T.O."/>
            <person name="De vries R.P."/>
            <person name="Grigoriev I.V."/>
            <person name="Machida M."/>
            <person name="Baker S.E."/>
            <person name="Andersen M.R."/>
        </authorList>
    </citation>
    <scope>NUCLEOTIDE SEQUENCE [LARGE SCALE GENOMIC DNA]</scope>
    <source>
        <strain evidence="2 3">CBS 126849</strain>
    </source>
</reference>
<keyword evidence="1" id="KW-1133">Transmembrane helix</keyword>
<evidence type="ECO:0000256" key="1">
    <source>
        <dbReference type="SAM" id="Phobius"/>
    </source>
</evidence>
<organism evidence="2 3">
    <name type="scientific">Aspergillus novoparasiticus</name>
    <dbReference type="NCBI Taxonomy" id="986946"/>
    <lineage>
        <taxon>Eukaryota</taxon>
        <taxon>Fungi</taxon>
        <taxon>Dikarya</taxon>
        <taxon>Ascomycota</taxon>
        <taxon>Pezizomycotina</taxon>
        <taxon>Eurotiomycetes</taxon>
        <taxon>Eurotiomycetidae</taxon>
        <taxon>Eurotiales</taxon>
        <taxon>Aspergillaceae</taxon>
        <taxon>Aspergillus</taxon>
        <taxon>Aspergillus subgen. Circumdati</taxon>
    </lineage>
</organism>
<name>A0A5N6E9V5_9EURO</name>
<feature type="transmembrane region" description="Helical" evidence="1">
    <location>
        <begin position="12"/>
        <end position="29"/>
    </location>
</feature>
<keyword evidence="3" id="KW-1185">Reference proteome</keyword>
<evidence type="ECO:0000313" key="3">
    <source>
        <dbReference type="Proteomes" id="UP000326799"/>
    </source>
</evidence>
<keyword evidence="1" id="KW-0812">Transmembrane</keyword>
<evidence type="ECO:0000313" key="2">
    <source>
        <dbReference type="EMBL" id="KAB8214077.1"/>
    </source>
</evidence>
<dbReference type="Proteomes" id="UP000326799">
    <property type="component" value="Unassembled WGS sequence"/>
</dbReference>
<keyword evidence="1" id="KW-0472">Membrane</keyword>
<proteinExistence type="predicted"/>